<dbReference type="Gene3D" id="1.10.1660.10">
    <property type="match status" value="1"/>
</dbReference>
<feature type="coiled-coil region" evidence="2">
    <location>
        <begin position="81"/>
        <end position="108"/>
    </location>
</feature>
<evidence type="ECO:0000256" key="2">
    <source>
        <dbReference type="SAM" id="Coils"/>
    </source>
</evidence>
<dbReference type="InterPro" id="IPR011256">
    <property type="entry name" value="Reg_factor_effector_dom_sf"/>
</dbReference>
<dbReference type="InterPro" id="IPR000551">
    <property type="entry name" value="MerR-type_HTH_dom"/>
</dbReference>
<name>A0A934NRT4_9NOCA</name>
<dbReference type="GO" id="GO:0003700">
    <property type="term" value="F:DNA-binding transcription factor activity"/>
    <property type="evidence" value="ECO:0007669"/>
    <property type="project" value="InterPro"/>
</dbReference>
<dbReference type="RefSeq" id="WP_199704841.1">
    <property type="nucleotide sequence ID" value="NZ_JAEMNV010000004.1"/>
</dbReference>
<dbReference type="SUPFAM" id="SSF55136">
    <property type="entry name" value="Probable bacterial effector-binding domain"/>
    <property type="match status" value="1"/>
</dbReference>
<dbReference type="PANTHER" id="PTHR30204:SF97">
    <property type="entry name" value="MERR FAMILY REGULATORY PROTEIN"/>
    <property type="match status" value="1"/>
</dbReference>
<dbReference type="Pfam" id="PF13411">
    <property type="entry name" value="MerR_1"/>
    <property type="match status" value="1"/>
</dbReference>
<dbReference type="AlphaFoldDB" id="A0A934NRT4"/>
<dbReference type="SUPFAM" id="SSF46955">
    <property type="entry name" value="Putative DNA-binding domain"/>
    <property type="match status" value="1"/>
</dbReference>
<evidence type="ECO:0000313" key="5">
    <source>
        <dbReference type="Proteomes" id="UP000655868"/>
    </source>
</evidence>
<keyword evidence="2" id="KW-0175">Coiled coil</keyword>
<reference evidence="4" key="1">
    <citation type="submission" date="2020-12" db="EMBL/GenBank/DDBJ databases">
        <title>Antrihabitans popcorni sp. nov. and Antrihabitans auranticaus sp. nov., isolated from a larva cave.</title>
        <authorList>
            <person name="Lee S.D."/>
            <person name="Kim I.S."/>
        </authorList>
    </citation>
    <scope>NUCLEOTIDE SEQUENCE</scope>
    <source>
        <strain evidence="4">YC3-6</strain>
    </source>
</reference>
<keyword evidence="1" id="KW-0238">DNA-binding</keyword>
<keyword evidence="5" id="KW-1185">Reference proteome</keyword>
<dbReference type="SMART" id="SM00871">
    <property type="entry name" value="AraC_E_bind"/>
    <property type="match status" value="1"/>
</dbReference>
<evidence type="ECO:0000256" key="1">
    <source>
        <dbReference type="ARBA" id="ARBA00023125"/>
    </source>
</evidence>
<accession>A0A934NRT4</accession>
<dbReference type="SMART" id="SM00422">
    <property type="entry name" value="HTH_MERR"/>
    <property type="match status" value="1"/>
</dbReference>
<dbReference type="InterPro" id="IPR009061">
    <property type="entry name" value="DNA-bd_dom_put_sf"/>
</dbReference>
<dbReference type="Pfam" id="PF06445">
    <property type="entry name" value="GyrI-like"/>
    <property type="match status" value="1"/>
</dbReference>
<dbReference type="CDD" id="cd01107">
    <property type="entry name" value="HTH_BmrR"/>
    <property type="match status" value="1"/>
</dbReference>
<dbReference type="EMBL" id="JAEMNV010000004">
    <property type="protein sequence ID" value="MBJ8340087.1"/>
    <property type="molecule type" value="Genomic_DNA"/>
</dbReference>
<dbReference type="InterPro" id="IPR047057">
    <property type="entry name" value="MerR_fam"/>
</dbReference>
<sequence>MTALVPIGEFSRLTHLSVKTLRYYHDIDLLSPATIDENSGYRRYSTTQVGSAQLIRRLRDLDMPLPEVRTVLAAADPETRNATMRAHLERMEAELTRTQQVVASLRSLLGPIDALAVEYRSVAALSTLAIRAVVARRDVGDWCGAVFPQLYITAEQHGIEITGPGGATYSSEFFEHDSGEVVAFVPVPAGTPVVEGLEALVLPPARLAVAVHAGPFEECDRTYGALGIHVAEHDVAIPDPIREIYLVGPNHTDDATTFRTEVCWPIQHAA</sequence>
<dbReference type="InterPro" id="IPR029442">
    <property type="entry name" value="GyrI-like"/>
</dbReference>
<dbReference type="PROSITE" id="PS50937">
    <property type="entry name" value="HTH_MERR_2"/>
    <property type="match status" value="1"/>
</dbReference>
<proteinExistence type="predicted"/>
<dbReference type="Proteomes" id="UP000655868">
    <property type="component" value="Unassembled WGS sequence"/>
</dbReference>
<dbReference type="InterPro" id="IPR010499">
    <property type="entry name" value="AraC_E-bd"/>
</dbReference>
<dbReference type="GO" id="GO:0003677">
    <property type="term" value="F:DNA binding"/>
    <property type="evidence" value="ECO:0007669"/>
    <property type="project" value="UniProtKB-KW"/>
</dbReference>
<comment type="caution">
    <text evidence="4">The sequence shown here is derived from an EMBL/GenBank/DDBJ whole genome shotgun (WGS) entry which is preliminary data.</text>
</comment>
<evidence type="ECO:0000313" key="4">
    <source>
        <dbReference type="EMBL" id="MBJ8340087.1"/>
    </source>
</evidence>
<gene>
    <name evidence="4" type="ORF">JGU71_14435</name>
</gene>
<dbReference type="PANTHER" id="PTHR30204">
    <property type="entry name" value="REDOX-CYCLING DRUG-SENSING TRANSCRIPTIONAL ACTIVATOR SOXR"/>
    <property type="match status" value="1"/>
</dbReference>
<organism evidence="4 5">
    <name type="scientific">Antrihabitans stalagmiti</name>
    <dbReference type="NCBI Taxonomy" id="2799499"/>
    <lineage>
        <taxon>Bacteria</taxon>
        <taxon>Bacillati</taxon>
        <taxon>Actinomycetota</taxon>
        <taxon>Actinomycetes</taxon>
        <taxon>Mycobacteriales</taxon>
        <taxon>Nocardiaceae</taxon>
        <taxon>Antrihabitans</taxon>
    </lineage>
</organism>
<dbReference type="Gene3D" id="3.20.80.10">
    <property type="entry name" value="Regulatory factor, effector binding domain"/>
    <property type="match status" value="1"/>
</dbReference>
<protein>
    <submittedName>
        <fullName evidence="4">MerR family transcriptional regulator</fullName>
    </submittedName>
</protein>
<evidence type="ECO:0000259" key="3">
    <source>
        <dbReference type="PROSITE" id="PS50937"/>
    </source>
</evidence>
<feature type="domain" description="HTH merR-type" evidence="3">
    <location>
        <begin position="1"/>
        <end position="74"/>
    </location>
</feature>